<sequence>MGVEVMEKIDMWQLRCNLGHTLLAYGFVVVIGFQDLITFSLRRLRCLFKLRTLKLPSPVLVLALASLWICYAALLSSHMSTLIITMQSSS</sequence>
<name>A0A5N6KB93_MONLA</name>
<comment type="caution">
    <text evidence="2">The sequence shown here is derived from an EMBL/GenBank/DDBJ whole genome shotgun (WGS) entry which is preliminary data.</text>
</comment>
<evidence type="ECO:0000256" key="1">
    <source>
        <dbReference type="SAM" id="Phobius"/>
    </source>
</evidence>
<organism evidence="2 3">
    <name type="scientific">Monilinia laxa</name>
    <name type="common">Brown rot fungus</name>
    <name type="synonym">Sclerotinia laxa</name>
    <dbReference type="NCBI Taxonomy" id="61186"/>
    <lineage>
        <taxon>Eukaryota</taxon>
        <taxon>Fungi</taxon>
        <taxon>Dikarya</taxon>
        <taxon>Ascomycota</taxon>
        <taxon>Pezizomycotina</taxon>
        <taxon>Leotiomycetes</taxon>
        <taxon>Helotiales</taxon>
        <taxon>Sclerotiniaceae</taxon>
        <taxon>Monilinia</taxon>
    </lineage>
</organism>
<protein>
    <submittedName>
        <fullName evidence="2">Uncharacterized protein</fullName>
    </submittedName>
</protein>
<dbReference type="AlphaFoldDB" id="A0A5N6KB93"/>
<evidence type="ECO:0000313" key="2">
    <source>
        <dbReference type="EMBL" id="KAB8300476.1"/>
    </source>
</evidence>
<keyword evidence="1" id="KW-0812">Transmembrane</keyword>
<dbReference type="Proteomes" id="UP000326757">
    <property type="component" value="Unassembled WGS sequence"/>
</dbReference>
<keyword evidence="1" id="KW-1133">Transmembrane helix</keyword>
<proteinExistence type="predicted"/>
<keyword evidence="1" id="KW-0472">Membrane</keyword>
<keyword evidence="3" id="KW-1185">Reference proteome</keyword>
<accession>A0A5N6KB93</accession>
<reference evidence="2 3" key="1">
    <citation type="submission" date="2019-06" db="EMBL/GenBank/DDBJ databases">
        <title>Genome Sequence of the Brown Rot Fungal Pathogen Monilinia laxa.</title>
        <authorList>
            <person name="De Miccolis Angelini R.M."/>
            <person name="Landi L."/>
            <person name="Abate D."/>
            <person name="Pollastro S."/>
            <person name="Romanazzi G."/>
            <person name="Faretra F."/>
        </authorList>
    </citation>
    <scope>NUCLEOTIDE SEQUENCE [LARGE SCALE GENOMIC DNA]</scope>
    <source>
        <strain evidence="2 3">Mlax316</strain>
    </source>
</reference>
<evidence type="ECO:0000313" key="3">
    <source>
        <dbReference type="Proteomes" id="UP000326757"/>
    </source>
</evidence>
<feature type="transmembrane region" description="Helical" evidence="1">
    <location>
        <begin position="59"/>
        <end position="84"/>
    </location>
</feature>
<dbReference type="EMBL" id="VIGI01000005">
    <property type="protein sequence ID" value="KAB8300476.1"/>
    <property type="molecule type" value="Genomic_DNA"/>
</dbReference>
<feature type="transmembrane region" description="Helical" evidence="1">
    <location>
        <begin position="20"/>
        <end position="39"/>
    </location>
</feature>
<gene>
    <name evidence="2" type="ORF">EYC80_000645</name>
</gene>